<dbReference type="OrthoDB" id="5413003at2759"/>
<dbReference type="OMA" id="VYDPIHD"/>
<accession>J7S7T5</accession>
<dbReference type="InterPro" id="IPR038014">
    <property type="entry name" value="Ies1"/>
</dbReference>
<gene>
    <name evidence="2" type="primary">KNAG0G01110</name>
    <name evidence="2" type="ordered locus">KNAG_0G01110</name>
</gene>
<feature type="compositionally biased region" description="Acidic residues" evidence="1">
    <location>
        <begin position="448"/>
        <end position="461"/>
    </location>
</feature>
<proteinExistence type="predicted"/>
<dbReference type="AlphaFoldDB" id="J7S7T5"/>
<dbReference type="STRING" id="1071383.J7S7T5"/>
<dbReference type="RefSeq" id="XP_022465415.1">
    <property type="nucleotide sequence ID" value="XM_022608972.1"/>
</dbReference>
<organism evidence="2 3">
    <name type="scientific">Huiozyma naganishii (strain ATCC MYA-139 / BCRC 22969 / CBS 8797 / KCTC 17520 / NBRC 10181 / NCYC 3082 / Yp74L-3)</name>
    <name type="common">Yeast</name>
    <name type="synonym">Kazachstania naganishii</name>
    <dbReference type="NCBI Taxonomy" id="1071383"/>
    <lineage>
        <taxon>Eukaryota</taxon>
        <taxon>Fungi</taxon>
        <taxon>Dikarya</taxon>
        <taxon>Ascomycota</taxon>
        <taxon>Saccharomycotina</taxon>
        <taxon>Saccharomycetes</taxon>
        <taxon>Saccharomycetales</taxon>
        <taxon>Saccharomycetaceae</taxon>
        <taxon>Huiozyma</taxon>
    </lineage>
</organism>
<dbReference type="eggNOG" id="ENOG502QVDM">
    <property type="taxonomic scope" value="Eukaryota"/>
</dbReference>
<evidence type="ECO:0000313" key="2">
    <source>
        <dbReference type="EMBL" id="CCK71169.1"/>
    </source>
</evidence>
<dbReference type="GO" id="GO:0006338">
    <property type="term" value="P:chromatin remodeling"/>
    <property type="evidence" value="ECO:0007669"/>
    <property type="project" value="EnsemblFungi"/>
</dbReference>
<feature type="compositionally biased region" description="Polar residues" evidence="1">
    <location>
        <begin position="68"/>
        <end position="80"/>
    </location>
</feature>
<dbReference type="KEGG" id="kng:KNAG_0G01110"/>
<dbReference type="GO" id="GO:0005829">
    <property type="term" value="C:cytosol"/>
    <property type="evidence" value="ECO:0007669"/>
    <property type="project" value="EnsemblFungi"/>
</dbReference>
<reference evidence="2 3" key="1">
    <citation type="journal article" date="2011" name="Proc. Natl. Acad. Sci. U.S.A.">
        <title>Evolutionary erosion of yeast sex chromosomes by mating-type switching accidents.</title>
        <authorList>
            <person name="Gordon J.L."/>
            <person name="Armisen D."/>
            <person name="Proux-Wera E."/>
            <person name="Oheigeartaigh S.S."/>
            <person name="Byrne K.P."/>
            <person name="Wolfe K.H."/>
        </authorList>
    </citation>
    <scope>NUCLEOTIDE SEQUENCE [LARGE SCALE GENOMIC DNA]</scope>
    <source>
        <strain evidence="3">ATCC MYA-139 / BCRC 22969 / CBS 8797 / CCRC 22969 / KCTC 17520 / NBRC 10181 / NCYC 3082</strain>
    </source>
</reference>
<dbReference type="PANTHER" id="PTHR37287:SF1">
    <property type="entry name" value="INO EIGHTY SUBUNIT 1"/>
    <property type="match status" value="1"/>
</dbReference>
<dbReference type="GeneID" id="34526893"/>
<keyword evidence="3" id="KW-1185">Reference proteome</keyword>
<reference evidence="3" key="2">
    <citation type="submission" date="2012-08" db="EMBL/GenBank/DDBJ databases">
        <title>Genome sequence of Kazachstania naganishii.</title>
        <authorList>
            <person name="Gordon J.L."/>
            <person name="Armisen D."/>
            <person name="Proux-Wera E."/>
            <person name="OhEigeartaigh S.S."/>
            <person name="Byrne K.P."/>
            <person name="Wolfe K.H."/>
        </authorList>
    </citation>
    <scope>NUCLEOTIDE SEQUENCE [LARGE SCALE GENOMIC DNA]</scope>
    <source>
        <strain evidence="3">ATCC MYA-139 / BCRC 22969 / CBS 8797 / CCRC 22969 / KCTC 17520 / NBRC 10181 / NCYC 3082</strain>
    </source>
</reference>
<feature type="region of interest" description="Disordered" evidence="1">
    <location>
        <begin position="56"/>
        <end position="121"/>
    </location>
</feature>
<sequence>MGRRVYDPIHDVFQEPVSSGSVNGGGAAGVVPMVGSQTVVQVQQPLSKPMTSSIILNSDFDEDGDTGGESTQSEDNTSMVTVRRVDPQRKRGPPPGHPPPSKRRQARETSKYNRHLKKPDGSFFSRRDVQYTFLRSLMDDKRALFTNIFKNHYSFLMVPGRSEEDPAVVNVTDWQFNARKFFMNEKLTFSQLYVLCLATSGKCSKVLREKLLTDPQVSFSTCLLAFLVNIGRLNTTINFYLEMTSQLRTFHSVPCLQLHNVDPKSLQDTPRLKSILKNLPLGNEPVVETGLRESVSESQVDHYNVVNMIFHICDNVTQVNQNLLTQGNIVTDASDFSCVNLFQVLDTETFTPETRRDVVLWLLYLHLETGLDKVSESFAPFGKGQQIELLVNRDPRVDEDPVDEYEFGLDQEVKRREFLKRINGKTQAQTPEPVPVPVEDVDVDDDEIKGEDDTVQEDTEEAVTMGPSAEDMHTRQVNRMIELDKNKPLELGDDDDGNNSTTVPQCKVVTDLLASHEYVRLHRRELGLVKVFNDYEDIPMASVIGIRGKKRKKYRDGLLGFETDYLRVFKHCKRVLLEEAQSGIGSDSGSGVFRL</sequence>
<dbReference type="HOGENOM" id="CLU_409922_0_0_1"/>
<feature type="region of interest" description="Disordered" evidence="1">
    <location>
        <begin position="448"/>
        <end position="473"/>
    </location>
</feature>
<evidence type="ECO:0000313" key="3">
    <source>
        <dbReference type="Proteomes" id="UP000006310"/>
    </source>
</evidence>
<dbReference type="PANTHER" id="PTHR37287">
    <property type="entry name" value="INO EIGHTY SUBUNIT 1"/>
    <property type="match status" value="1"/>
</dbReference>
<protein>
    <recommendedName>
        <fullName evidence="4">Ino eighty subunit 1</fullName>
    </recommendedName>
</protein>
<evidence type="ECO:0000256" key="1">
    <source>
        <dbReference type="SAM" id="MobiDB-lite"/>
    </source>
</evidence>
<dbReference type="GO" id="GO:0031011">
    <property type="term" value="C:Ino80 complex"/>
    <property type="evidence" value="ECO:0007669"/>
    <property type="project" value="EnsemblFungi"/>
</dbReference>
<dbReference type="EMBL" id="HE978320">
    <property type="protein sequence ID" value="CCK71169.1"/>
    <property type="molecule type" value="Genomic_DNA"/>
</dbReference>
<evidence type="ECO:0008006" key="4">
    <source>
        <dbReference type="Google" id="ProtNLM"/>
    </source>
</evidence>
<name>J7S7T5_HUIN7</name>
<dbReference type="Proteomes" id="UP000006310">
    <property type="component" value="Chromosome 7"/>
</dbReference>